<organism evidence="2 3">
    <name type="scientific">Nitrosotalea devaniterrae</name>
    <dbReference type="NCBI Taxonomy" id="1078905"/>
    <lineage>
        <taxon>Archaea</taxon>
        <taxon>Nitrososphaerota</taxon>
        <taxon>Nitrososphaeria</taxon>
        <taxon>Nitrosotaleales</taxon>
        <taxon>Nitrosotaleaceae</taxon>
        <taxon>Nitrosotalea</taxon>
    </lineage>
</organism>
<dbReference type="EMBL" id="LN890280">
    <property type="protein sequence ID" value="CUR52447.1"/>
    <property type="molecule type" value="Genomic_DNA"/>
</dbReference>
<accession>A0A128A547</accession>
<sequence>MGTRAVILQLAVKKIAYLVFVFPVIVSLIFGGYVLSDVLGQPGRQLNMWQYKFTSDIGQQVGDKQIRLLNLVSNYTISTPMNFGVMVNNTSFDCGDLYLTIYDPSTSPKQVVVQHAYFTQCFAQTNSNLPIQDTFSPVIDKAGIYQIVAEMKDKTNQNSISVSANFRVQ</sequence>
<dbReference type="AlphaFoldDB" id="A0A128A547"/>
<dbReference type="KEGG" id="ndv:NDEV_1685"/>
<protein>
    <submittedName>
        <fullName evidence="2">Uncharacterized protein</fullName>
    </submittedName>
</protein>
<evidence type="ECO:0000313" key="3">
    <source>
        <dbReference type="Proteomes" id="UP000196239"/>
    </source>
</evidence>
<keyword evidence="1" id="KW-0812">Transmembrane</keyword>
<feature type="transmembrane region" description="Helical" evidence="1">
    <location>
        <begin position="15"/>
        <end position="35"/>
    </location>
</feature>
<name>A0A128A547_9ARCH</name>
<keyword evidence="3" id="KW-1185">Reference proteome</keyword>
<keyword evidence="1" id="KW-1133">Transmembrane helix</keyword>
<evidence type="ECO:0000256" key="1">
    <source>
        <dbReference type="SAM" id="Phobius"/>
    </source>
</evidence>
<evidence type="ECO:0000313" key="2">
    <source>
        <dbReference type="EMBL" id="CUR52447.1"/>
    </source>
</evidence>
<dbReference type="Proteomes" id="UP000196239">
    <property type="component" value="Chromosome 1"/>
</dbReference>
<keyword evidence="1" id="KW-0472">Membrane</keyword>
<reference evidence="3" key="1">
    <citation type="submission" date="2015-10" db="EMBL/GenBank/DDBJ databases">
        <authorList>
            <person name="Lehtovirta-Morley L.E."/>
            <person name="Vieille C."/>
        </authorList>
    </citation>
    <scope>NUCLEOTIDE SEQUENCE [LARGE SCALE GENOMIC DNA]</scope>
</reference>
<proteinExistence type="predicted"/>
<gene>
    <name evidence="2" type="ORF">NDEV_1685</name>
</gene>